<comment type="pathway">
    <text evidence="2">Lipid metabolism; fatty acid biosynthesis.</text>
</comment>
<dbReference type="UniPathway" id="UPA00094"/>
<dbReference type="GO" id="GO:0042761">
    <property type="term" value="P:very long-chain fatty acid biosynthetic process"/>
    <property type="evidence" value="ECO:0007669"/>
    <property type="project" value="TreeGrafter"/>
</dbReference>
<keyword evidence="8 11" id="KW-0443">Lipid metabolism</keyword>
<feature type="transmembrane region" description="Helical" evidence="11">
    <location>
        <begin position="249"/>
        <end position="271"/>
    </location>
</feature>
<accession>A0A0N4ZRH4</accession>
<evidence type="ECO:0000313" key="13">
    <source>
        <dbReference type="WBParaSite" id="PTRK_0001111000.1"/>
    </source>
</evidence>
<dbReference type="Proteomes" id="UP000038045">
    <property type="component" value="Unplaced"/>
</dbReference>
<feature type="transmembrane region" description="Helical" evidence="11">
    <location>
        <begin position="112"/>
        <end position="134"/>
    </location>
</feature>
<dbReference type="PANTHER" id="PTHR11157:SF17">
    <property type="entry name" value="ELONGATION OF VERY LONG CHAIN FATTY ACIDS PROTEIN 6"/>
    <property type="match status" value="1"/>
</dbReference>
<evidence type="ECO:0000256" key="4">
    <source>
        <dbReference type="ARBA" id="ARBA00022679"/>
    </source>
</evidence>
<evidence type="ECO:0000256" key="2">
    <source>
        <dbReference type="ARBA" id="ARBA00005194"/>
    </source>
</evidence>
<dbReference type="AlphaFoldDB" id="A0A0N4ZRH4"/>
<reference evidence="13" key="1">
    <citation type="submission" date="2017-02" db="UniProtKB">
        <authorList>
            <consortium name="WormBaseParasite"/>
        </authorList>
    </citation>
    <scope>IDENTIFICATION</scope>
</reference>
<dbReference type="GO" id="GO:0005789">
    <property type="term" value="C:endoplasmic reticulum membrane"/>
    <property type="evidence" value="ECO:0007669"/>
    <property type="project" value="TreeGrafter"/>
</dbReference>
<keyword evidence="10 11" id="KW-0275">Fatty acid biosynthesis</keyword>
<feature type="transmembrane region" description="Helical" evidence="11">
    <location>
        <begin position="213"/>
        <end position="237"/>
    </location>
</feature>
<proteinExistence type="inferred from homology"/>
<keyword evidence="3 11" id="KW-0444">Lipid biosynthesis</keyword>
<keyword evidence="12" id="KW-1185">Reference proteome</keyword>
<dbReference type="WBParaSite" id="PTRK_0001111000.1">
    <property type="protein sequence ID" value="PTRK_0001111000.1"/>
    <property type="gene ID" value="PTRK_0001111000"/>
</dbReference>
<keyword evidence="5 11" id="KW-0812">Transmembrane</keyword>
<keyword evidence="9 11" id="KW-0472">Membrane</keyword>
<dbReference type="EC" id="2.3.1.199" evidence="11"/>
<comment type="subcellular location">
    <subcellularLocation>
        <location evidence="1">Membrane</location>
        <topology evidence="1">Multi-pass membrane protein</topology>
    </subcellularLocation>
</comment>
<comment type="catalytic activity">
    <reaction evidence="11">
        <text>a very-long-chain acyl-CoA + malonyl-CoA + H(+) = a very-long-chain 3-oxoacyl-CoA + CO2 + CoA</text>
        <dbReference type="Rhea" id="RHEA:32727"/>
        <dbReference type="ChEBI" id="CHEBI:15378"/>
        <dbReference type="ChEBI" id="CHEBI:16526"/>
        <dbReference type="ChEBI" id="CHEBI:57287"/>
        <dbReference type="ChEBI" id="CHEBI:57384"/>
        <dbReference type="ChEBI" id="CHEBI:90725"/>
        <dbReference type="ChEBI" id="CHEBI:90736"/>
        <dbReference type="EC" id="2.3.1.199"/>
    </reaction>
</comment>
<dbReference type="GO" id="GO:0034626">
    <property type="term" value="P:fatty acid elongation, polyunsaturated fatty acid"/>
    <property type="evidence" value="ECO:0007669"/>
    <property type="project" value="TreeGrafter"/>
</dbReference>
<organism evidence="12 13">
    <name type="scientific">Parastrongyloides trichosuri</name>
    <name type="common">Possum-specific nematode worm</name>
    <dbReference type="NCBI Taxonomy" id="131310"/>
    <lineage>
        <taxon>Eukaryota</taxon>
        <taxon>Metazoa</taxon>
        <taxon>Ecdysozoa</taxon>
        <taxon>Nematoda</taxon>
        <taxon>Chromadorea</taxon>
        <taxon>Rhabditida</taxon>
        <taxon>Tylenchina</taxon>
        <taxon>Panagrolaimomorpha</taxon>
        <taxon>Strongyloidoidea</taxon>
        <taxon>Strongyloididae</taxon>
        <taxon>Parastrongyloides</taxon>
    </lineage>
</organism>
<dbReference type="Pfam" id="PF01151">
    <property type="entry name" value="ELO"/>
    <property type="match status" value="1"/>
</dbReference>
<dbReference type="GO" id="GO:0034625">
    <property type="term" value="P:fatty acid elongation, monounsaturated fatty acid"/>
    <property type="evidence" value="ECO:0007669"/>
    <property type="project" value="TreeGrafter"/>
</dbReference>
<evidence type="ECO:0000256" key="3">
    <source>
        <dbReference type="ARBA" id="ARBA00022516"/>
    </source>
</evidence>
<evidence type="ECO:0000313" key="12">
    <source>
        <dbReference type="Proteomes" id="UP000038045"/>
    </source>
</evidence>
<dbReference type="GO" id="GO:0030148">
    <property type="term" value="P:sphingolipid biosynthetic process"/>
    <property type="evidence" value="ECO:0007669"/>
    <property type="project" value="TreeGrafter"/>
</dbReference>
<evidence type="ECO:0000256" key="7">
    <source>
        <dbReference type="ARBA" id="ARBA00022989"/>
    </source>
</evidence>
<dbReference type="PANTHER" id="PTHR11157">
    <property type="entry name" value="FATTY ACID ACYL TRANSFERASE-RELATED"/>
    <property type="match status" value="1"/>
</dbReference>
<evidence type="ECO:0000256" key="10">
    <source>
        <dbReference type="ARBA" id="ARBA00023160"/>
    </source>
</evidence>
<name>A0A0N4ZRH4_PARTI</name>
<keyword evidence="4 11" id="KW-0808">Transferase</keyword>
<comment type="similarity">
    <text evidence="11">Belongs to the ELO family.</text>
</comment>
<feature type="transmembrane region" description="Helical" evidence="11">
    <location>
        <begin position="183"/>
        <end position="201"/>
    </location>
</feature>
<dbReference type="InterPro" id="IPR002076">
    <property type="entry name" value="ELO_fam"/>
</dbReference>
<evidence type="ECO:0000256" key="8">
    <source>
        <dbReference type="ARBA" id="ARBA00023098"/>
    </source>
</evidence>
<evidence type="ECO:0000256" key="9">
    <source>
        <dbReference type="ARBA" id="ARBA00023136"/>
    </source>
</evidence>
<evidence type="ECO:0000256" key="11">
    <source>
        <dbReference type="RuleBase" id="RU361115"/>
    </source>
</evidence>
<feature type="transmembrane region" description="Helical" evidence="11">
    <location>
        <begin position="78"/>
        <end position="100"/>
    </location>
</feature>
<keyword evidence="7 11" id="KW-1133">Transmembrane helix</keyword>
<protein>
    <recommendedName>
        <fullName evidence="11">Elongation of very long chain fatty acids protein</fullName>
        <ecNumber evidence="11">2.3.1.199</ecNumber>
    </recommendedName>
    <alternativeName>
        <fullName evidence="11">Very-long-chain 3-oxoacyl-CoA synthase</fullName>
    </alternativeName>
</protein>
<feature type="transmembrane region" description="Helical" evidence="11">
    <location>
        <begin position="48"/>
        <end position="66"/>
    </location>
</feature>
<keyword evidence="6 11" id="KW-0276">Fatty acid metabolism</keyword>
<dbReference type="GO" id="GO:0019367">
    <property type="term" value="P:fatty acid elongation, saturated fatty acid"/>
    <property type="evidence" value="ECO:0007669"/>
    <property type="project" value="TreeGrafter"/>
</dbReference>
<evidence type="ECO:0000256" key="5">
    <source>
        <dbReference type="ARBA" id="ARBA00022692"/>
    </source>
</evidence>
<dbReference type="GO" id="GO:0009922">
    <property type="term" value="F:fatty acid elongase activity"/>
    <property type="evidence" value="ECO:0007669"/>
    <property type="project" value="UniProtKB-EC"/>
</dbReference>
<sequence length="282" mass="33568">MMDIFYSIVNYGLEHTEKLPYSKFKHSYRLPIEYHFDEDLTVEYVSKYWILSVPIAIFYLIGIFQLKSFMNKRKPYKLNHLLTLWNGLLAIFSFIGLYRISEEVFFVTKNEGIYTSICQSFSVGSVSAFWYIFFGLSKFIELGDTILLALKKRHLTFLHCYHHAIVLVYTWQSGSEQIGAGRWFIWMNFLAHSLMYTYFTAMSLNIKWVKKYAFYVTTVQILQMIIGIVISTSTYFIKTFTKHKCQQSYFNLYFCFSIYLSFAILFVRFFVKAYYSKKVKTN</sequence>
<dbReference type="STRING" id="131310.A0A0N4ZRH4"/>
<evidence type="ECO:0000256" key="6">
    <source>
        <dbReference type="ARBA" id="ARBA00022832"/>
    </source>
</evidence>
<evidence type="ECO:0000256" key="1">
    <source>
        <dbReference type="ARBA" id="ARBA00004141"/>
    </source>
</evidence>